<evidence type="ECO:0000256" key="1">
    <source>
        <dbReference type="SAM" id="Phobius"/>
    </source>
</evidence>
<gene>
    <name evidence="2" type="ordered locus">Pcal_0429</name>
</gene>
<organism evidence="2 3">
    <name type="scientific">Pyrobaculum calidifontis (strain DSM 21063 / JCM 11548 / VA1)</name>
    <dbReference type="NCBI Taxonomy" id="410359"/>
    <lineage>
        <taxon>Archaea</taxon>
        <taxon>Thermoproteota</taxon>
        <taxon>Thermoprotei</taxon>
        <taxon>Thermoproteales</taxon>
        <taxon>Thermoproteaceae</taxon>
        <taxon>Pyrobaculum</taxon>
    </lineage>
</organism>
<reference evidence="2" key="1">
    <citation type="submission" date="2007-02" db="EMBL/GenBank/DDBJ databases">
        <title>Complete sequence of Pyrobaculum calidifontis JCM 11548.</title>
        <authorList>
            <consortium name="US DOE Joint Genome Institute"/>
            <person name="Copeland A."/>
            <person name="Lucas S."/>
            <person name="Lapidus A."/>
            <person name="Barry K."/>
            <person name="Glavina del Rio T."/>
            <person name="Dalin E."/>
            <person name="Tice H."/>
            <person name="Pitluck S."/>
            <person name="Chain P."/>
            <person name="Malfatti S."/>
            <person name="Shin M."/>
            <person name="Vergez L."/>
            <person name="Schmutz J."/>
            <person name="Larimer F."/>
            <person name="Land M."/>
            <person name="Hauser L."/>
            <person name="Kyrpides N."/>
            <person name="Mikhailova N."/>
            <person name="Cozen A.E."/>
            <person name="Fitz-Gibbon S.T."/>
            <person name="House C.H."/>
            <person name="Saltikov C."/>
            <person name="Lowe T.M."/>
            <person name="Richardson P."/>
        </authorList>
    </citation>
    <scope>NUCLEOTIDE SEQUENCE [LARGE SCALE GENOMIC DNA]</scope>
    <source>
        <strain evidence="2">JCM 11548</strain>
    </source>
</reference>
<dbReference type="Proteomes" id="UP000001431">
    <property type="component" value="Chromosome"/>
</dbReference>
<dbReference type="EMBL" id="CP000561">
    <property type="protein sequence ID" value="ABO07863.1"/>
    <property type="molecule type" value="Genomic_DNA"/>
</dbReference>
<dbReference type="AlphaFoldDB" id="A3MT96"/>
<protein>
    <submittedName>
        <fullName evidence="2">Uncharacterized protein</fullName>
    </submittedName>
</protein>
<sequence length="934" mass="106019">MGHNFNIQLASTSMSFVAFSKGVVFVLIVVVLAQYALALDAQRQILPPMADVEYVLHVNPGKGGWVVVKFWTYGRGEVSFGIGQFMRGVVNITGASVSYTYDRARGVITLVVGGRAWAWFNYTFPRLVWYYQPSYGGYLPKRVLIVDVGADYVQMWPKEAFFQPYTLTPKTVAIRLDGVLKEWYVVAAYSQRTEDLLYFEYNMFLQSPFLAGKLYKLAEAKAEGVTVYFPIFESKLLLNDYLNTMGYDGTYDPLLGAQYKANVIARGIDIMMKLLGLPPPVDRAYMHPLRKTLPEGARPESEYITDMGLYGGVWVFHNDMIWRIGHILHHYVTPWLTYVYALDFRDTPEPIWYKGMQDYVGYVAASMATNSSIYNGSLIVPRYILYLRAFEERKYSPGTMLGGPSWIKYVYAPLAMFYLDNILREKSGGALDIYKLHGLAVANKKWQFVEVSEVASMLKREFKIDMYKYFDEVRDLNLNKTLLKRFVEEGKWYSYFYTFLDFIRENFTLAPDTLYAVYLEYVAWKGDPEETLYPFNLWRFEEILGDLVKALNGTKPLTKEAFIAALNKITGGKSSDFFDFYTKTRLNVSASDVEAFLNGTYPRVLGKIISAKKVIKALPVDATEFKRELDEAYAQLKRGDYSGAELLVDRLLEKLYETKRQLYEAKRLQGGYKVGKIEIDGDIGDWVANSEYVLNVTKSRAEDSCPTIPGNAIKSVYVAHDDNYLYVAIQFFDKPYSPQNRIQLVFDRDLDLRTDNDRVGLEFAIPNLIGVETLGLGYFGDFVEVKIPLETLRLMGVGRKFLLRVWVDTWGMGLPYDVPGLERRCMNSLDVVVDLDSLPNLSHVKAVGATKTVTTTVVQVVTTSVTTTATRTVTETSERFTTITQTVEKTATVEKTSTTTVVVEKFDLLGLIALAVMAIALIALALALARRSHK</sequence>
<dbReference type="HOGENOM" id="CLU_313458_0_0_2"/>
<name>A3MT96_PYRCJ</name>
<evidence type="ECO:0000313" key="2">
    <source>
        <dbReference type="EMBL" id="ABO07863.1"/>
    </source>
</evidence>
<proteinExistence type="predicted"/>
<keyword evidence="1" id="KW-0812">Transmembrane</keyword>
<evidence type="ECO:0000313" key="3">
    <source>
        <dbReference type="Proteomes" id="UP000001431"/>
    </source>
</evidence>
<dbReference type="STRING" id="410359.Pcal_0429"/>
<feature type="transmembrane region" description="Helical" evidence="1">
    <location>
        <begin position="908"/>
        <end position="929"/>
    </location>
</feature>
<keyword evidence="3" id="KW-1185">Reference proteome</keyword>
<keyword evidence="1" id="KW-1133">Transmembrane helix</keyword>
<dbReference type="SUPFAM" id="SSF49344">
    <property type="entry name" value="CBD9-like"/>
    <property type="match status" value="1"/>
</dbReference>
<accession>A3MT96</accession>
<keyword evidence="1" id="KW-0472">Membrane</keyword>
<dbReference type="KEGG" id="pcl:Pcal_0429"/>